<accession>A0ABW2I2F6</accession>
<keyword evidence="8" id="KW-1185">Reference proteome</keyword>
<keyword evidence="4" id="KW-0732">Signal</keyword>
<evidence type="ECO:0000313" key="7">
    <source>
        <dbReference type="EMBL" id="MFC7279056.1"/>
    </source>
</evidence>
<dbReference type="InterPro" id="IPR013783">
    <property type="entry name" value="Ig-like_fold"/>
</dbReference>
<evidence type="ECO:0000256" key="1">
    <source>
        <dbReference type="ARBA" id="ARBA00023277"/>
    </source>
</evidence>
<gene>
    <name evidence="7" type="ORF">ACFQS1_34255</name>
</gene>
<organism evidence="7 8">
    <name type="scientific">Paractinoplanes rhizophilus</name>
    <dbReference type="NCBI Taxonomy" id="1416877"/>
    <lineage>
        <taxon>Bacteria</taxon>
        <taxon>Bacillati</taxon>
        <taxon>Actinomycetota</taxon>
        <taxon>Actinomycetes</taxon>
        <taxon>Micromonosporales</taxon>
        <taxon>Micromonosporaceae</taxon>
        <taxon>Paractinoplanes</taxon>
    </lineage>
</organism>
<dbReference type="SUPFAM" id="SSF49265">
    <property type="entry name" value="Fibronectin type III"/>
    <property type="match status" value="2"/>
</dbReference>
<dbReference type="SMART" id="SM00637">
    <property type="entry name" value="CBD_II"/>
    <property type="match status" value="1"/>
</dbReference>
<evidence type="ECO:0000256" key="4">
    <source>
        <dbReference type="SAM" id="SignalP"/>
    </source>
</evidence>
<dbReference type="InterPro" id="IPR003961">
    <property type="entry name" value="FN3_dom"/>
</dbReference>
<dbReference type="InterPro" id="IPR012291">
    <property type="entry name" value="CBM2_carb-bd_dom_sf"/>
</dbReference>
<keyword evidence="2" id="KW-0378">Hydrolase</keyword>
<proteinExistence type="predicted"/>
<dbReference type="Gene3D" id="2.60.40.290">
    <property type="match status" value="1"/>
</dbReference>
<dbReference type="Pfam" id="PF00041">
    <property type="entry name" value="fn3"/>
    <property type="match status" value="1"/>
</dbReference>
<dbReference type="InterPro" id="IPR036116">
    <property type="entry name" value="FN3_sf"/>
</dbReference>
<dbReference type="CDD" id="cd00063">
    <property type="entry name" value="FN3"/>
    <property type="match status" value="1"/>
</dbReference>
<evidence type="ECO:0000259" key="5">
    <source>
        <dbReference type="PROSITE" id="PS50853"/>
    </source>
</evidence>
<keyword evidence="2" id="KW-0326">Glycosidase</keyword>
<dbReference type="Proteomes" id="UP001596548">
    <property type="component" value="Unassembled WGS sequence"/>
</dbReference>
<dbReference type="Pfam" id="PF00553">
    <property type="entry name" value="CBM_2"/>
    <property type="match status" value="1"/>
</dbReference>
<dbReference type="EMBL" id="JBHTBJ010000042">
    <property type="protein sequence ID" value="MFC7279056.1"/>
    <property type="molecule type" value="Genomic_DNA"/>
</dbReference>
<dbReference type="PROSITE" id="PS50853">
    <property type="entry name" value="FN3"/>
    <property type="match status" value="1"/>
</dbReference>
<dbReference type="InterPro" id="IPR008965">
    <property type="entry name" value="CBM2/CBM3_carb-bd_dom_sf"/>
</dbReference>
<evidence type="ECO:0000256" key="3">
    <source>
        <dbReference type="ARBA" id="ARBA00023326"/>
    </source>
</evidence>
<keyword evidence="3" id="KW-0624">Polysaccharide degradation</keyword>
<dbReference type="Gene3D" id="2.60.40.10">
    <property type="entry name" value="Immunoglobulins"/>
    <property type="match status" value="2"/>
</dbReference>
<keyword evidence="1" id="KW-0119">Carbohydrate metabolism</keyword>
<dbReference type="PROSITE" id="PS51173">
    <property type="entry name" value="CBM2"/>
    <property type="match status" value="1"/>
</dbReference>
<name>A0ABW2I2F6_9ACTN</name>
<comment type="caution">
    <text evidence="7">The sequence shown here is derived from an EMBL/GenBank/DDBJ whole genome shotgun (WGS) entry which is preliminary data.</text>
</comment>
<sequence length="332" mass="34272">MSRPRLWLAATLLAATLLAAPATAALAAPTPTDLQATAVTPVSVTLSWTASPGATGYQITYYQAFNDVIWSQTVGNVTTATVTGYILPTRQYSFRVSALDDGGYSPSSNTVTVVTPASTTGDTTPPATPANFRLIVVNPTGPSLGWDPATDNVGVTAYDVYHFDGWYTSTLLGSTTGTAITVPFGTSSTGMHNYYVRARDAAGNVSIASTIVRVPPPTTTTPPPPTLCTVAYKTTSEWNGGFVAEVKITNLSATAIEGWTLVLTFGGDQAVAQAWNATFTQSGTTVVLTGESWNRTIPAGGGTVSAGLLGSWRTSNAAPTSAVLNGTACTLA</sequence>
<dbReference type="InterPro" id="IPR001919">
    <property type="entry name" value="CBD2"/>
</dbReference>
<evidence type="ECO:0000313" key="8">
    <source>
        <dbReference type="Proteomes" id="UP001596548"/>
    </source>
</evidence>
<dbReference type="SUPFAM" id="SSF49384">
    <property type="entry name" value="Carbohydrate-binding domain"/>
    <property type="match status" value="1"/>
</dbReference>
<reference evidence="8" key="1">
    <citation type="journal article" date="2019" name="Int. J. Syst. Evol. Microbiol.">
        <title>The Global Catalogue of Microorganisms (GCM) 10K type strain sequencing project: providing services to taxonomists for standard genome sequencing and annotation.</title>
        <authorList>
            <consortium name="The Broad Institute Genomics Platform"/>
            <consortium name="The Broad Institute Genome Sequencing Center for Infectious Disease"/>
            <person name="Wu L."/>
            <person name="Ma J."/>
        </authorList>
    </citation>
    <scope>NUCLEOTIDE SEQUENCE [LARGE SCALE GENOMIC DNA]</scope>
    <source>
        <strain evidence="8">XZYJT-10</strain>
    </source>
</reference>
<evidence type="ECO:0000259" key="6">
    <source>
        <dbReference type="PROSITE" id="PS51173"/>
    </source>
</evidence>
<feature type="domain" description="CBM2" evidence="6">
    <location>
        <begin position="221"/>
        <end position="332"/>
    </location>
</feature>
<feature type="chain" id="PRO_5047068856" evidence="4">
    <location>
        <begin position="28"/>
        <end position="332"/>
    </location>
</feature>
<dbReference type="RefSeq" id="WP_378976168.1">
    <property type="nucleotide sequence ID" value="NZ_JBHTBJ010000042.1"/>
</dbReference>
<feature type="domain" description="Fibronectin type-III" evidence="5">
    <location>
        <begin position="30"/>
        <end position="118"/>
    </location>
</feature>
<evidence type="ECO:0000256" key="2">
    <source>
        <dbReference type="ARBA" id="ARBA00023295"/>
    </source>
</evidence>
<feature type="signal peptide" evidence="4">
    <location>
        <begin position="1"/>
        <end position="27"/>
    </location>
</feature>
<dbReference type="SMART" id="SM00060">
    <property type="entry name" value="FN3"/>
    <property type="match status" value="2"/>
</dbReference>
<protein>
    <submittedName>
        <fullName evidence="7">Cellulose binding domain-containing protein</fullName>
    </submittedName>
</protein>